<evidence type="ECO:0000256" key="4">
    <source>
        <dbReference type="ARBA" id="ARBA00029440"/>
    </source>
</evidence>
<dbReference type="PROSITE" id="PS51379">
    <property type="entry name" value="4FE4S_FER_2"/>
    <property type="match status" value="1"/>
</dbReference>
<evidence type="ECO:0000313" key="6">
    <source>
        <dbReference type="EMBL" id="MCQ4082822.1"/>
    </source>
</evidence>
<dbReference type="Pfam" id="PF14691">
    <property type="entry name" value="Fer4_20"/>
    <property type="match status" value="1"/>
</dbReference>
<dbReference type="InterPro" id="IPR023753">
    <property type="entry name" value="FAD/NAD-binding_dom"/>
</dbReference>
<evidence type="ECO:0000256" key="2">
    <source>
        <dbReference type="ARBA" id="ARBA00023002"/>
    </source>
</evidence>
<keyword evidence="3" id="KW-0314">Glutamate biosynthesis</keyword>
<dbReference type="EMBL" id="JANFNG010000016">
    <property type="protein sequence ID" value="MCQ4082822.1"/>
    <property type="molecule type" value="Genomic_DNA"/>
</dbReference>
<dbReference type="PRINTS" id="PR00419">
    <property type="entry name" value="ADXRDTASE"/>
</dbReference>
<dbReference type="Gene3D" id="1.10.1060.10">
    <property type="entry name" value="Alpha-helical ferredoxin"/>
    <property type="match status" value="1"/>
</dbReference>
<keyword evidence="1" id="KW-0028">Amino-acid biosynthesis</keyword>
<dbReference type="Gene3D" id="3.40.50.720">
    <property type="entry name" value="NAD(P)-binding Rossmann-like Domain"/>
    <property type="match status" value="1"/>
</dbReference>
<proteinExistence type="predicted"/>
<dbReference type="PANTHER" id="PTHR43100">
    <property type="entry name" value="GLUTAMATE SYNTHASE [NADPH] SMALL CHAIN"/>
    <property type="match status" value="1"/>
</dbReference>
<dbReference type="InterPro" id="IPR028261">
    <property type="entry name" value="DPD_II"/>
</dbReference>
<name>A0ABT1Q263_9ACTN</name>
<dbReference type="Gene3D" id="3.50.50.60">
    <property type="entry name" value="FAD/NAD(P)-binding domain"/>
    <property type="match status" value="1"/>
</dbReference>
<comment type="pathway">
    <text evidence="4">Amino-acid biosynthesis.</text>
</comment>
<keyword evidence="7" id="KW-1185">Reference proteome</keyword>
<accession>A0ABT1Q263</accession>
<dbReference type="Proteomes" id="UP001057702">
    <property type="component" value="Unassembled WGS sequence"/>
</dbReference>
<evidence type="ECO:0000256" key="1">
    <source>
        <dbReference type="ARBA" id="ARBA00022605"/>
    </source>
</evidence>
<evidence type="ECO:0000259" key="5">
    <source>
        <dbReference type="PROSITE" id="PS51379"/>
    </source>
</evidence>
<dbReference type="InterPro" id="IPR009051">
    <property type="entry name" value="Helical_ferredxn"/>
</dbReference>
<feature type="domain" description="4Fe-4S ferredoxin-type" evidence="5">
    <location>
        <begin position="36"/>
        <end position="69"/>
    </location>
</feature>
<dbReference type="SUPFAM" id="SSF51971">
    <property type="entry name" value="Nucleotide-binding domain"/>
    <property type="match status" value="1"/>
</dbReference>
<dbReference type="InterPro" id="IPR017896">
    <property type="entry name" value="4Fe4S_Fe-S-bd"/>
</dbReference>
<dbReference type="SUPFAM" id="SSF46548">
    <property type="entry name" value="alpha-helical ferredoxin"/>
    <property type="match status" value="1"/>
</dbReference>
<dbReference type="NCBIfam" id="TIGR01317">
    <property type="entry name" value="GOGAT_sm_gam"/>
    <property type="match status" value="1"/>
</dbReference>
<dbReference type="RefSeq" id="WP_255921732.1">
    <property type="nucleotide sequence ID" value="NZ_JANFNG010000016.1"/>
</dbReference>
<comment type="caution">
    <text evidence="6">The sequence shown here is derived from an EMBL/GenBank/DDBJ whole genome shotgun (WGS) entry which is preliminary data.</text>
</comment>
<evidence type="ECO:0000256" key="3">
    <source>
        <dbReference type="ARBA" id="ARBA00023164"/>
    </source>
</evidence>
<sequence>MAGPKGFLTTPRHSCDRRPVHERVQDWNEVYDGQSLLPIINAQAGRCMDCGIPFCHSSCPLGNLIPEWNTLVSRDAWDVASERLHATNNFPEFTGRLCPAPCESGCVLAINADPVTIKDIEMSIADRAWQHGRVQPLPPQRLSGKTVAIVGSGPAGLACAQQLTRAGHTVAVYEREDRIGGLLRYGIPEFKMEKHHLDRRLDQMRAEGTKFRTNVAVGTDVDAAELKARYDALVIAVGAHAWRDLPLPGRELAGIHQAMVYLPLANRVQEGDLPESPVTAEGKHVVIIGGGDTAADCLGTVLRQRAASVVQLDINPRPGDERSPYEPWPVHPRIHRVSPAHEEGRELARRAGSEAVAGLPLPEDDEDVRVFSASTVRFEGDADGHVRALHLAEAEPGTRRPVPGTERCIPADLVLLALGFSGPERDSGIVDQLGLHFDGRGAFARDENYATGTPGIFVAGDAGRGQSLIVWAIAEGRSAAAAVDRYLTGSTELPAPVSPTDRPLTA</sequence>
<dbReference type="InterPro" id="IPR036188">
    <property type="entry name" value="FAD/NAD-bd_sf"/>
</dbReference>
<organism evidence="6 7">
    <name type="scientific">Streptomyces humicola</name>
    <dbReference type="NCBI Taxonomy" id="2953240"/>
    <lineage>
        <taxon>Bacteria</taxon>
        <taxon>Bacillati</taxon>
        <taxon>Actinomycetota</taxon>
        <taxon>Actinomycetes</taxon>
        <taxon>Kitasatosporales</taxon>
        <taxon>Streptomycetaceae</taxon>
        <taxon>Streptomyces</taxon>
    </lineage>
</organism>
<dbReference type="InterPro" id="IPR051394">
    <property type="entry name" value="Glutamate_Synthase"/>
</dbReference>
<dbReference type="Pfam" id="PF07992">
    <property type="entry name" value="Pyr_redox_2"/>
    <property type="match status" value="2"/>
</dbReference>
<reference evidence="6" key="1">
    <citation type="submission" date="2022-06" db="EMBL/GenBank/DDBJ databases">
        <title>Draft genome sequence of Streptomyces sp. RB6PN25 isolated from peat swamp forest in Thailand.</title>
        <authorList>
            <person name="Duangmal K."/>
            <person name="Klaysubun C."/>
        </authorList>
    </citation>
    <scope>NUCLEOTIDE SEQUENCE</scope>
    <source>
        <strain evidence="6">RB6PN25</strain>
    </source>
</reference>
<gene>
    <name evidence="6" type="ORF">NGB36_19990</name>
</gene>
<dbReference type="PANTHER" id="PTHR43100:SF1">
    <property type="entry name" value="GLUTAMATE SYNTHASE [NADPH] SMALL CHAIN"/>
    <property type="match status" value="1"/>
</dbReference>
<evidence type="ECO:0000313" key="7">
    <source>
        <dbReference type="Proteomes" id="UP001057702"/>
    </source>
</evidence>
<protein>
    <submittedName>
        <fullName evidence="6">Glutamate synthase subunit beta</fullName>
    </submittedName>
</protein>
<keyword evidence="2" id="KW-0560">Oxidoreductase</keyword>
<dbReference type="InterPro" id="IPR006005">
    <property type="entry name" value="Glut_synth_ssu1"/>
</dbReference>